<dbReference type="OrthoDB" id="129670at2759"/>
<accession>A0A9W7D3A3</accession>
<feature type="region of interest" description="Disordered" evidence="1">
    <location>
        <begin position="31"/>
        <end position="111"/>
    </location>
</feature>
<name>A0A9W7D3A3_9STRA</name>
<dbReference type="Proteomes" id="UP001165121">
    <property type="component" value="Unassembled WGS sequence"/>
</dbReference>
<keyword evidence="3" id="KW-1185">Reference proteome</keyword>
<dbReference type="AlphaFoldDB" id="A0A9W7D3A3"/>
<evidence type="ECO:0000313" key="3">
    <source>
        <dbReference type="Proteomes" id="UP001165121"/>
    </source>
</evidence>
<evidence type="ECO:0000256" key="1">
    <source>
        <dbReference type="SAM" id="MobiDB-lite"/>
    </source>
</evidence>
<dbReference type="EMBL" id="BSXT01004118">
    <property type="protein sequence ID" value="GMF56813.1"/>
    <property type="molecule type" value="Genomic_DNA"/>
</dbReference>
<proteinExistence type="predicted"/>
<evidence type="ECO:0000313" key="2">
    <source>
        <dbReference type="EMBL" id="GMF56813.1"/>
    </source>
</evidence>
<gene>
    <name evidence="2" type="ORF">Pfra01_002416000</name>
</gene>
<reference evidence="2" key="1">
    <citation type="submission" date="2023-04" db="EMBL/GenBank/DDBJ databases">
        <title>Phytophthora fragariaefolia NBRC 109709.</title>
        <authorList>
            <person name="Ichikawa N."/>
            <person name="Sato H."/>
            <person name="Tonouchi N."/>
        </authorList>
    </citation>
    <scope>NUCLEOTIDE SEQUENCE</scope>
    <source>
        <strain evidence="2">NBRC 109709</strain>
    </source>
</reference>
<sequence>MRTHPVFYVGLLKSYLDPARVSFEDLGSIASPTHLEEEPRSQRAVPRGQSQDSDRAEPLAGEPAGQSDRGAQPAFVTSPHHDEQSPANTAPSAQERPPGHQDHGCDPQFARNLDPVQPLVRINIIAAAIDALVNVLDEQPQLTQAL</sequence>
<comment type="caution">
    <text evidence="2">The sequence shown here is derived from an EMBL/GenBank/DDBJ whole genome shotgun (WGS) entry which is preliminary data.</text>
</comment>
<protein>
    <submittedName>
        <fullName evidence="2">Unnamed protein product</fullName>
    </submittedName>
</protein>
<organism evidence="2 3">
    <name type="scientific">Phytophthora fragariaefolia</name>
    <dbReference type="NCBI Taxonomy" id="1490495"/>
    <lineage>
        <taxon>Eukaryota</taxon>
        <taxon>Sar</taxon>
        <taxon>Stramenopiles</taxon>
        <taxon>Oomycota</taxon>
        <taxon>Peronosporomycetes</taxon>
        <taxon>Peronosporales</taxon>
        <taxon>Peronosporaceae</taxon>
        <taxon>Phytophthora</taxon>
    </lineage>
</organism>